<accession>A0A0F7FH39</accession>
<dbReference type="HOGENOM" id="CLU_2178022_0_0_2"/>
<name>A0A0F7FH39_9CREN</name>
<dbReference type="EMBL" id="CP009961">
    <property type="protein sequence ID" value="AKG38153.1"/>
    <property type="molecule type" value="Genomic_DNA"/>
</dbReference>
<protein>
    <submittedName>
        <fullName evidence="2">Uncharacterized protein</fullName>
    </submittedName>
</protein>
<dbReference type="Proteomes" id="UP000067434">
    <property type="component" value="Chromosome"/>
</dbReference>
<keyword evidence="1" id="KW-0812">Transmembrane</keyword>
<reference evidence="2 3" key="1">
    <citation type="journal article" date="2015" name="Stand. Genomic Sci.">
        <title>Complete genome sequence of and proposal of Thermofilum uzonense sp. nov. a novel hyperthermophilic crenarchaeon and emended description of the genus Thermofilum.</title>
        <authorList>
            <person name="Toshchakov S.V."/>
            <person name="Korzhenkov A.A."/>
            <person name="Samarov N.I."/>
            <person name="Mazunin I.O."/>
            <person name="Mozhey O.I."/>
            <person name="Shmyr I.S."/>
            <person name="Derbikova K.S."/>
            <person name="Taranov E.A."/>
            <person name="Dominova I.N."/>
            <person name="Bonch-Osmolovskaya E.A."/>
            <person name="Patrushev M.V."/>
            <person name="Podosokorskaya O.A."/>
            <person name="Kublanov I.V."/>
        </authorList>
    </citation>
    <scope>NUCLEOTIDE SEQUENCE [LARGE SCALE GENOMIC DNA]</scope>
    <source>
        <strain evidence="2 3">1807-2</strain>
    </source>
</reference>
<dbReference type="GeneID" id="25400772"/>
<feature type="transmembrane region" description="Helical" evidence="1">
    <location>
        <begin position="30"/>
        <end position="47"/>
    </location>
</feature>
<dbReference type="PATRIC" id="fig|1550241.5.peg.210"/>
<evidence type="ECO:0000313" key="3">
    <source>
        <dbReference type="Proteomes" id="UP000067434"/>
    </source>
</evidence>
<keyword evidence="1" id="KW-1133">Transmembrane helix</keyword>
<evidence type="ECO:0000256" key="1">
    <source>
        <dbReference type="SAM" id="Phobius"/>
    </source>
</evidence>
<gene>
    <name evidence="2" type="ORF">MA03_01035</name>
</gene>
<dbReference type="STRING" id="1550241.MA03_01035"/>
<feature type="transmembrane region" description="Helical" evidence="1">
    <location>
        <begin position="59"/>
        <end position="78"/>
    </location>
</feature>
<feature type="transmembrane region" description="Helical" evidence="1">
    <location>
        <begin position="84"/>
        <end position="102"/>
    </location>
</feature>
<dbReference type="RefSeq" id="WP_052883493.1">
    <property type="nucleotide sequence ID" value="NZ_CP009961.1"/>
</dbReference>
<keyword evidence="3" id="KW-1185">Reference proteome</keyword>
<keyword evidence="1" id="KW-0472">Membrane</keyword>
<proteinExistence type="predicted"/>
<evidence type="ECO:0000313" key="2">
    <source>
        <dbReference type="EMBL" id="AKG38153.1"/>
    </source>
</evidence>
<organism evidence="2 3">
    <name type="scientific">Infirmifilum uzonense</name>
    <dbReference type="NCBI Taxonomy" id="1550241"/>
    <lineage>
        <taxon>Archaea</taxon>
        <taxon>Thermoproteota</taxon>
        <taxon>Thermoprotei</taxon>
        <taxon>Thermofilales</taxon>
        <taxon>Thermofilaceae</taxon>
        <taxon>Infirmifilum</taxon>
    </lineage>
</organism>
<dbReference type="AlphaFoldDB" id="A0A0F7FH39"/>
<dbReference type="KEGG" id="thf:MA03_01035"/>
<sequence>MNLATLLILISWGLAFVIIGLGLITGYEVFPLVITVSGLSLLFRAFGVKCRADKCRDRGFLLLWSVFLLESGPLIELYKYYPSPALIIGIFLIVLAVSAYIIDKKYSII</sequence>
<feature type="transmembrane region" description="Helical" evidence="1">
    <location>
        <begin position="7"/>
        <end position="24"/>
    </location>
</feature>